<dbReference type="SMART" id="SM01323">
    <property type="entry name" value="YajC"/>
    <property type="match status" value="1"/>
</dbReference>
<dbReference type="PANTHER" id="PTHR33909:SF1">
    <property type="entry name" value="SEC TRANSLOCON ACCESSORY COMPLEX SUBUNIT YAJC"/>
    <property type="match status" value="1"/>
</dbReference>
<dbReference type="EMBL" id="UGSC01000001">
    <property type="protein sequence ID" value="SUA71371.1"/>
    <property type="molecule type" value="Genomic_DNA"/>
</dbReference>
<evidence type="ECO:0000256" key="5">
    <source>
        <dbReference type="ARBA" id="ARBA00022692"/>
    </source>
</evidence>
<protein>
    <submittedName>
        <fullName evidence="10">Preprotein translocase subunit YajC</fullName>
    </submittedName>
</protein>
<dbReference type="PRINTS" id="PR01853">
    <property type="entry name" value="YAJCTRNLCASE"/>
</dbReference>
<evidence type="ECO:0000256" key="1">
    <source>
        <dbReference type="ARBA" id="ARBA00004162"/>
    </source>
</evidence>
<evidence type="ECO:0000313" key="10">
    <source>
        <dbReference type="EMBL" id="SUA71371.1"/>
    </source>
</evidence>
<dbReference type="Pfam" id="PF02699">
    <property type="entry name" value="YajC"/>
    <property type="match status" value="1"/>
</dbReference>
<keyword evidence="8" id="KW-0811">Translocation</keyword>
<organism evidence="10 11">
    <name type="scientific">Paenibacillus polymyxa</name>
    <name type="common">Bacillus polymyxa</name>
    <dbReference type="NCBI Taxonomy" id="1406"/>
    <lineage>
        <taxon>Bacteria</taxon>
        <taxon>Bacillati</taxon>
        <taxon>Bacillota</taxon>
        <taxon>Bacilli</taxon>
        <taxon>Bacillales</taxon>
        <taxon>Paenibacillaceae</taxon>
        <taxon>Paenibacillus</taxon>
    </lineage>
</organism>
<evidence type="ECO:0000256" key="8">
    <source>
        <dbReference type="ARBA" id="ARBA00023010"/>
    </source>
</evidence>
<evidence type="ECO:0000256" key="4">
    <source>
        <dbReference type="ARBA" id="ARBA00022475"/>
    </source>
</evidence>
<dbReference type="RefSeq" id="WP_016819138.1">
    <property type="nucleotide sequence ID" value="NZ_CP009909.1"/>
</dbReference>
<evidence type="ECO:0000256" key="9">
    <source>
        <dbReference type="ARBA" id="ARBA00023136"/>
    </source>
</evidence>
<keyword evidence="9" id="KW-0472">Membrane</keyword>
<keyword evidence="5" id="KW-0812">Transmembrane</keyword>
<comment type="similarity">
    <text evidence="2">Belongs to the YajC family.</text>
</comment>
<dbReference type="InterPro" id="IPR003849">
    <property type="entry name" value="Preprotein_translocase_YajC"/>
</dbReference>
<dbReference type="Proteomes" id="UP000254400">
    <property type="component" value="Unassembled WGS sequence"/>
</dbReference>
<keyword evidence="3" id="KW-0813">Transport</keyword>
<dbReference type="PANTHER" id="PTHR33909">
    <property type="entry name" value="SEC TRANSLOCON ACCESSORY COMPLEX SUBUNIT YAJC"/>
    <property type="match status" value="1"/>
</dbReference>
<evidence type="ECO:0000313" key="11">
    <source>
        <dbReference type="Proteomes" id="UP000254400"/>
    </source>
</evidence>
<dbReference type="AlphaFoldDB" id="A0A0F0G4E5"/>
<name>A0A0F0G4E5_PAEPO</name>
<keyword evidence="4" id="KW-1003">Cell membrane</keyword>
<proteinExistence type="inferred from homology"/>
<evidence type="ECO:0000256" key="6">
    <source>
        <dbReference type="ARBA" id="ARBA00022927"/>
    </source>
</evidence>
<comment type="subcellular location">
    <subcellularLocation>
        <location evidence="1">Cell membrane</location>
        <topology evidence="1">Single-pass membrane protein</topology>
    </subcellularLocation>
</comment>
<evidence type="ECO:0000256" key="7">
    <source>
        <dbReference type="ARBA" id="ARBA00022989"/>
    </source>
</evidence>
<dbReference type="GO" id="GO:0015031">
    <property type="term" value="P:protein transport"/>
    <property type="evidence" value="ECO:0007669"/>
    <property type="project" value="UniProtKB-KW"/>
</dbReference>
<accession>A0A0F0G4E5</accession>
<keyword evidence="7" id="KW-1133">Transmembrane helix</keyword>
<keyword evidence="6" id="KW-0653">Protein transport</keyword>
<evidence type="ECO:0000256" key="3">
    <source>
        <dbReference type="ARBA" id="ARBA00022448"/>
    </source>
</evidence>
<dbReference type="GeneID" id="93347587"/>
<evidence type="ECO:0000256" key="2">
    <source>
        <dbReference type="ARBA" id="ARBA00006742"/>
    </source>
</evidence>
<reference evidence="10 11" key="1">
    <citation type="submission" date="2018-06" db="EMBL/GenBank/DDBJ databases">
        <authorList>
            <consortium name="Pathogen Informatics"/>
            <person name="Doyle S."/>
        </authorList>
    </citation>
    <scope>NUCLEOTIDE SEQUENCE [LARGE SCALE GENOMIC DNA]</scope>
    <source>
        <strain evidence="10 11">NCTC10343</strain>
    </source>
</reference>
<dbReference type="GO" id="GO:0005886">
    <property type="term" value="C:plasma membrane"/>
    <property type="evidence" value="ECO:0007669"/>
    <property type="project" value="UniProtKB-SubCell"/>
</dbReference>
<sequence length="111" mass="12150">MFHFATAAAAPGGAGGLFQMIWPLALMFVIFYFLLIRPNQKKQKQRQSMLQALKKGDKVITIGGLHGTIVEITDDVVVLRVNDVTKLTFDRSAISNAIAKDTATEEVVSKS</sequence>
<gene>
    <name evidence="10" type="primary">yajC</name>
    <name evidence="10" type="ORF">NCTC10343_04259</name>
</gene>
<dbReference type="NCBIfam" id="TIGR00739">
    <property type="entry name" value="yajC"/>
    <property type="match status" value="1"/>
</dbReference>